<accession>A0A9X3PLK0</accession>
<reference evidence="9 11" key="2">
    <citation type="submission" date="2023-07" db="EMBL/GenBank/DDBJ databases">
        <title>Sequencing the genomes of 1000 actinobacteria strains.</title>
        <authorList>
            <person name="Klenk H.-P."/>
        </authorList>
    </citation>
    <scope>NUCLEOTIDE SEQUENCE [LARGE SCALE GENOMIC DNA]</scope>
    <source>
        <strain evidence="9 11">DSM 44724</strain>
    </source>
</reference>
<protein>
    <submittedName>
        <fullName evidence="8">LPXTG cell wall anchor domain-containing protein</fullName>
    </submittedName>
    <submittedName>
        <fullName evidence="9">LPXTG-motif cell wall-anchored protein</fullName>
    </submittedName>
</protein>
<keyword evidence="5" id="KW-0812">Transmembrane</keyword>
<evidence type="ECO:0000313" key="10">
    <source>
        <dbReference type="Proteomes" id="UP001145799"/>
    </source>
</evidence>
<dbReference type="NCBIfam" id="TIGR01167">
    <property type="entry name" value="LPXTG_anchor"/>
    <property type="match status" value="1"/>
</dbReference>
<dbReference type="EMBL" id="JAPZVQ010000008">
    <property type="protein sequence ID" value="MDA1386179.1"/>
    <property type="molecule type" value="Genomic_DNA"/>
</dbReference>
<dbReference type="Pfam" id="PF00746">
    <property type="entry name" value="Gram_pos_anchor"/>
    <property type="match status" value="1"/>
</dbReference>
<dbReference type="Proteomes" id="UP001145799">
    <property type="component" value="Unassembled WGS sequence"/>
</dbReference>
<keyword evidence="5" id="KW-1133">Transmembrane helix</keyword>
<evidence type="ECO:0000313" key="8">
    <source>
        <dbReference type="EMBL" id="MDA1386179.1"/>
    </source>
</evidence>
<dbReference type="Proteomes" id="UP001183604">
    <property type="component" value="Unassembled WGS sequence"/>
</dbReference>
<dbReference type="InterPro" id="IPR006311">
    <property type="entry name" value="TAT_signal"/>
</dbReference>
<keyword evidence="5" id="KW-0472">Membrane</keyword>
<dbReference type="RefSeq" id="WP_270122646.1">
    <property type="nucleotide sequence ID" value="NZ_BAAAOM010000005.1"/>
</dbReference>
<name>A0A9X3PLK0_9ACTN</name>
<evidence type="ECO:0000256" key="1">
    <source>
        <dbReference type="ARBA" id="ARBA00022512"/>
    </source>
</evidence>
<keyword evidence="11" id="KW-1185">Reference proteome</keyword>
<reference evidence="8" key="1">
    <citation type="submission" date="2022-12" db="EMBL/GenBank/DDBJ databases">
        <title>Gycomyces niveus sp.nov., a novel actinomycete isolated from soil in Shouguang.</title>
        <authorList>
            <person name="Yang X."/>
        </authorList>
    </citation>
    <scope>NUCLEOTIDE SEQUENCE</scope>
    <source>
        <strain evidence="8">DSM 44724</strain>
    </source>
</reference>
<organism evidence="8 10">
    <name type="scientific">Glycomyces lechevalierae</name>
    <dbReference type="NCBI Taxonomy" id="256034"/>
    <lineage>
        <taxon>Bacteria</taxon>
        <taxon>Bacillati</taxon>
        <taxon>Actinomycetota</taxon>
        <taxon>Actinomycetes</taxon>
        <taxon>Glycomycetales</taxon>
        <taxon>Glycomycetaceae</taxon>
        <taxon>Glycomyces</taxon>
    </lineage>
</organism>
<dbReference type="InterPro" id="IPR019931">
    <property type="entry name" value="LPXTG_anchor"/>
</dbReference>
<evidence type="ECO:0000313" key="11">
    <source>
        <dbReference type="Proteomes" id="UP001183604"/>
    </source>
</evidence>
<evidence type="ECO:0000256" key="6">
    <source>
        <dbReference type="SAM" id="SignalP"/>
    </source>
</evidence>
<evidence type="ECO:0000313" key="9">
    <source>
        <dbReference type="EMBL" id="MDR7338347.1"/>
    </source>
</evidence>
<feature type="signal peptide" evidence="6">
    <location>
        <begin position="1"/>
        <end position="34"/>
    </location>
</feature>
<feature type="domain" description="Gram-positive cocci surface proteins LPxTG" evidence="7">
    <location>
        <begin position="488"/>
        <end position="523"/>
    </location>
</feature>
<gene>
    <name evidence="9" type="ORF">J2S69_002066</name>
    <name evidence="8" type="ORF">O2L01_14385</name>
</gene>
<comment type="caution">
    <text evidence="8">The sequence shown here is derived from an EMBL/GenBank/DDBJ whole genome shotgun (WGS) entry which is preliminary data.</text>
</comment>
<keyword evidence="2" id="KW-0964">Secreted</keyword>
<evidence type="ECO:0000256" key="4">
    <source>
        <dbReference type="ARBA" id="ARBA00023088"/>
    </source>
</evidence>
<feature type="chain" id="PRO_5040837445" evidence="6">
    <location>
        <begin position="35"/>
        <end position="528"/>
    </location>
</feature>
<proteinExistence type="predicted"/>
<keyword evidence="4" id="KW-0572">Peptidoglycan-anchor</keyword>
<evidence type="ECO:0000256" key="3">
    <source>
        <dbReference type="ARBA" id="ARBA00022729"/>
    </source>
</evidence>
<feature type="transmembrane region" description="Helical" evidence="5">
    <location>
        <begin position="498"/>
        <end position="519"/>
    </location>
</feature>
<dbReference type="PROSITE" id="PS51318">
    <property type="entry name" value="TAT"/>
    <property type="match status" value="1"/>
</dbReference>
<dbReference type="EMBL" id="JAVDYD010000001">
    <property type="protein sequence ID" value="MDR7338347.1"/>
    <property type="molecule type" value="Genomic_DNA"/>
</dbReference>
<evidence type="ECO:0000256" key="2">
    <source>
        <dbReference type="ARBA" id="ARBA00022525"/>
    </source>
</evidence>
<evidence type="ECO:0000256" key="5">
    <source>
        <dbReference type="SAM" id="Phobius"/>
    </source>
</evidence>
<keyword evidence="3 6" id="KW-0732">Signal</keyword>
<sequence>MSTPDPRRRFARRTAAALAAAGLGIGVAAPAASAEEAPYDFQTGAFPEAEYWYTDGAHVGVPQPGSFYANPLLEGDETIASFEATLSVPSQYGITLITEDENCTSDGTTIACLYVDTTWGAEVDFDLVADGGIPAGEEIEYTISVTADGYDTEYFSDLWQFETEEDEYIFYDVEASGFTDVEPGTSVTPEIAIANPTDTTFKGTYVTLTADEEFLTVAADYSNCGELEPGYLVCVLPEFSPEPGTVYELDPNTPVTVTLAENAPGPITYRAWFEASPVGPFDEVDFFDADEELAFVESDRDSVEGWGLIEIESAENLYDLAVSDQVVGSSTLAIPVGNNGPAAAFARQHPGSGEGGFTVSVQLPTGVTIGETDEGVIDGGSYFCAVADAFDWFDGIDPAVYGVERLDVQCWIYDTIAADGAVEIELPVVIADGASAADGLVVAQLDTTGWDFDEFEENWPDLSEEDYPVLDADLENNTAKLSVGDGSGSGQLPVTGNALTAVVGAAAAALVAGAVLFVLRRRKAAANW</sequence>
<evidence type="ECO:0000259" key="7">
    <source>
        <dbReference type="Pfam" id="PF00746"/>
    </source>
</evidence>
<keyword evidence="1" id="KW-0134">Cell wall</keyword>
<dbReference type="AlphaFoldDB" id="A0A9X3PLK0"/>